<reference evidence="1 2" key="2">
    <citation type="journal article" date="2019" name="G3 (Bethesda)">
        <title>Hybrid Assembly of the Genome of the Entomopathogenic Nematode Steinernema carpocapsae Identifies the X-Chromosome.</title>
        <authorList>
            <person name="Serra L."/>
            <person name="Macchietto M."/>
            <person name="Macias-Munoz A."/>
            <person name="McGill C.J."/>
            <person name="Rodriguez I.M."/>
            <person name="Rodriguez B."/>
            <person name="Murad R."/>
            <person name="Mortazavi A."/>
        </authorList>
    </citation>
    <scope>NUCLEOTIDE SEQUENCE [LARGE SCALE GENOMIC DNA]</scope>
    <source>
        <strain evidence="1 2">ALL</strain>
    </source>
</reference>
<reference evidence="1 2" key="1">
    <citation type="journal article" date="2015" name="Genome Biol.">
        <title>Comparative genomics of Steinernema reveals deeply conserved gene regulatory networks.</title>
        <authorList>
            <person name="Dillman A.R."/>
            <person name="Macchietto M."/>
            <person name="Porter C.F."/>
            <person name="Rogers A."/>
            <person name="Williams B."/>
            <person name="Antoshechkin I."/>
            <person name="Lee M.M."/>
            <person name="Goodwin Z."/>
            <person name="Lu X."/>
            <person name="Lewis E.E."/>
            <person name="Goodrich-Blair H."/>
            <person name="Stock S.P."/>
            <person name="Adams B.J."/>
            <person name="Sternberg P.W."/>
            <person name="Mortazavi A."/>
        </authorList>
    </citation>
    <scope>NUCLEOTIDE SEQUENCE [LARGE SCALE GENOMIC DNA]</scope>
    <source>
        <strain evidence="1 2">ALL</strain>
    </source>
</reference>
<dbReference type="Proteomes" id="UP000298663">
    <property type="component" value="Unassembled WGS sequence"/>
</dbReference>
<keyword evidence="2" id="KW-1185">Reference proteome</keyword>
<dbReference type="AlphaFoldDB" id="A0A4U5PH29"/>
<comment type="caution">
    <text evidence="1">The sequence shown here is derived from an EMBL/GenBank/DDBJ whole genome shotgun (WGS) entry which is preliminary data.</text>
</comment>
<name>A0A4U5PH29_STECR</name>
<proteinExistence type="predicted"/>
<protein>
    <submittedName>
        <fullName evidence="1">Uncharacterized protein</fullName>
    </submittedName>
</protein>
<accession>A0A4U5PH29</accession>
<organism evidence="1 2">
    <name type="scientific">Steinernema carpocapsae</name>
    <name type="common">Entomopathogenic nematode</name>
    <dbReference type="NCBI Taxonomy" id="34508"/>
    <lineage>
        <taxon>Eukaryota</taxon>
        <taxon>Metazoa</taxon>
        <taxon>Ecdysozoa</taxon>
        <taxon>Nematoda</taxon>
        <taxon>Chromadorea</taxon>
        <taxon>Rhabditida</taxon>
        <taxon>Tylenchina</taxon>
        <taxon>Panagrolaimomorpha</taxon>
        <taxon>Strongyloidoidea</taxon>
        <taxon>Steinernematidae</taxon>
        <taxon>Steinernema</taxon>
    </lineage>
</organism>
<evidence type="ECO:0000313" key="2">
    <source>
        <dbReference type="Proteomes" id="UP000298663"/>
    </source>
</evidence>
<evidence type="ECO:0000313" key="1">
    <source>
        <dbReference type="EMBL" id="TKR95726.1"/>
    </source>
</evidence>
<gene>
    <name evidence="1" type="ORF">L596_009854</name>
</gene>
<dbReference type="EMBL" id="AZBU02000002">
    <property type="protein sequence ID" value="TKR95726.1"/>
    <property type="molecule type" value="Genomic_DNA"/>
</dbReference>
<sequence length="268" mass="31428">MKFPEPLLPQQLFKENVFPHPNHYMTKVPYDFISTLAHLLPVDSIAPFTHLETKIWSHLGDTHLQRRKRYTLMIFAFQDHFCGVFLDSVTRIFVNSDLTKALDRFTRIETIMYLNGADAPTDYCNMEQIHFLRDSISHQPVKKLFLAGTVTECFLKAEYLCKRKVQYFKIFSALHSNVIWNFHFYDNPNIKGILIYNATYAYILPLLEECHEKNDGEKKEIHEDNQNKGFEDLDEYGFCTTKNGTHKGVTCQHSQFDRTFVVLAYPPE</sequence>